<name>W2SY48_NECAM</name>
<evidence type="ECO:0000313" key="3">
    <source>
        <dbReference type="Proteomes" id="UP000053676"/>
    </source>
</evidence>
<dbReference type="KEGG" id="nai:NECAME_12908"/>
<accession>W2SY48</accession>
<sequence>MEKYSLENPHLGYQARGSKGNRQHNQRSLRQNTSHTHGPLRPYGLTGEYWEELGETIIDVVLGQEAVRDLPGAGQAWMRADFEESREAFPMFPKCQAVLHYEAKHLHKTISSHSNNHHFHVLGENNRSPKIFPLTELSKNVLERMKDAERIRMSVNHALIKVSHNVLLENFDAKNDFCKNNRHPSAHVTVGINFEKQKGAKSNDLGLRIGKKNLLRRVVS</sequence>
<evidence type="ECO:0000313" key="2">
    <source>
        <dbReference type="EMBL" id="ETN74565.1"/>
    </source>
</evidence>
<dbReference type="OrthoDB" id="5841536at2759"/>
<dbReference type="Proteomes" id="UP000053676">
    <property type="component" value="Unassembled WGS sequence"/>
</dbReference>
<gene>
    <name evidence="2" type="ORF">NECAME_12908</name>
</gene>
<dbReference type="EMBL" id="KI660352">
    <property type="protein sequence ID" value="ETN74565.1"/>
    <property type="molecule type" value="Genomic_DNA"/>
</dbReference>
<reference evidence="3" key="1">
    <citation type="journal article" date="2014" name="Nat. Genet.">
        <title>Genome of the human hookworm Necator americanus.</title>
        <authorList>
            <person name="Tang Y.T."/>
            <person name="Gao X."/>
            <person name="Rosa B.A."/>
            <person name="Abubucker S."/>
            <person name="Hallsworth-Pepin K."/>
            <person name="Martin J."/>
            <person name="Tyagi R."/>
            <person name="Heizer E."/>
            <person name="Zhang X."/>
            <person name="Bhonagiri-Palsikar V."/>
            <person name="Minx P."/>
            <person name="Warren W.C."/>
            <person name="Wang Q."/>
            <person name="Zhan B."/>
            <person name="Hotez P.J."/>
            <person name="Sternberg P.W."/>
            <person name="Dougall A."/>
            <person name="Gaze S.T."/>
            <person name="Mulvenna J."/>
            <person name="Sotillo J."/>
            <person name="Ranganathan S."/>
            <person name="Rabelo E.M."/>
            <person name="Wilson R.K."/>
            <person name="Felgner P.L."/>
            <person name="Bethony J."/>
            <person name="Hawdon J.M."/>
            <person name="Gasser R.B."/>
            <person name="Loukas A."/>
            <person name="Mitreva M."/>
        </authorList>
    </citation>
    <scope>NUCLEOTIDE SEQUENCE [LARGE SCALE GENOMIC DNA]</scope>
</reference>
<evidence type="ECO:0000256" key="1">
    <source>
        <dbReference type="SAM" id="MobiDB-lite"/>
    </source>
</evidence>
<keyword evidence="3" id="KW-1185">Reference proteome</keyword>
<proteinExistence type="predicted"/>
<protein>
    <submittedName>
        <fullName evidence="2">Uncharacterized protein</fullName>
    </submittedName>
</protein>
<organism evidence="2 3">
    <name type="scientific">Necator americanus</name>
    <name type="common">Human hookworm</name>
    <dbReference type="NCBI Taxonomy" id="51031"/>
    <lineage>
        <taxon>Eukaryota</taxon>
        <taxon>Metazoa</taxon>
        <taxon>Ecdysozoa</taxon>
        <taxon>Nematoda</taxon>
        <taxon>Chromadorea</taxon>
        <taxon>Rhabditida</taxon>
        <taxon>Rhabditina</taxon>
        <taxon>Rhabditomorpha</taxon>
        <taxon>Strongyloidea</taxon>
        <taxon>Ancylostomatidae</taxon>
        <taxon>Bunostominae</taxon>
        <taxon>Necator</taxon>
    </lineage>
</organism>
<feature type="region of interest" description="Disordered" evidence="1">
    <location>
        <begin position="1"/>
        <end position="41"/>
    </location>
</feature>
<dbReference type="AlphaFoldDB" id="W2SY48"/>